<accession>A0ABT7F820</accession>
<dbReference type="Pfam" id="PF00353">
    <property type="entry name" value="HemolysinCabind"/>
    <property type="match status" value="1"/>
</dbReference>
<protein>
    <recommendedName>
        <fullName evidence="3">Calcium-binding protein</fullName>
    </recommendedName>
</protein>
<evidence type="ECO:0008006" key="3">
    <source>
        <dbReference type="Google" id="ProtNLM"/>
    </source>
</evidence>
<dbReference type="SUPFAM" id="SSF51120">
    <property type="entry name" value="beta-Roll"/>
    <property type="match status" value="1"/>
</dbReference>
<evidence type="ECO:0000313" key="1">
    <source>
        <dbReference type="EMBL" id="MDK3020771.1"/>
    </source>
</evidence>
<gene>
    <name evidence="1" type="ORF">QO033_24105</name>
</gene>
<dbReference type="InterPro" id="IPR011049">
    <property type="entry name" value="Serralysin-like_metalloprot_C"/>
</dbReference>
<name>A0ABT7F820_9RHOB</name>
<reference evidence="1 2" key="1">
    <citation type="submission" date="2023-05" db="EMBL/GenBank/DDBJ databases">
        <title>Pseudodonghicola sp. nov.</title>
        <authorList>
            <person name="Huang J."/>
        </authorList>
    </citation>
    <scope>NUCLEOTIDE SEQUENCE [LARGE SCALE GENOMIC DNA]</scope>
    <source>
        <strain evidence="1 2">IC7</strain>
    </source>
</reference>
<comment type="caution">
    <text evidence="1">The sequence shown here is derived from an EMBL/GenBank/DDBJ whole genome shotgun (WGS) entry which is preliminary data.</text>
</comment>
<keyword evidence="2" id="KW-1185">Reference proteome</keyword>
<evidence type="ECO:0000313" key="2">
    <source>
        <dbReference type="Proteomes" id="UP001243757"/>
    </source>
</evidence>
<dbReference type="Gene3D" id="2.150.10.10">
    <property type="entry name" value="Serralysin-like metalloprotease, C-terminal"/>
    <property type="match status" value="1"/>
</dbReference>
<dbReference type="PRINTS" id="PR00313">
    <property type="entry name" value="CABNDNGRPT"/>
</dbReference>
<dbReference type="Proteomes" id="UP001243757">
    <property type="component" value="Unassembled WGS sequence"/>
</dbReference>
<dbReference type="RefSeq" id="WP_284483289.1">
    <property type="nucleotide sequence ID" value="NZ_JASNJD010000032.1"/>
</dbReference>
<proteinExistence type="predicted"/>
<organism evidence="1 2">
    <name type="scientific">Pseudodonghicola flavimaris</name>
    <dbReference type="NCBI Taxonomy" id="3050036"/>
    <lineage>
        <taxon>Bacteria</taxon>
        <taxon>Pseudomonadati</taxon>
        <taxon>Pseudomonadota</taxon>
        <taxon>Alphaproteobacteria</taxon>
        <taxon>Rhodobacterales</taxon>
        <taxon>Paracoccaceae</taxon>
        <taxon>Pseudodonghicola</taxon>
    </lineage>
</organism>
<dbReference type="InterPro" id="IPR001343">
    <property type="entry name" value="Hemolysn_Ca-bd"/>
</dbReference>
<dbReference type="EMBL" id="JASNJD010000032">
    <property type="protein sequence ID" value="MDK3020771.1"/>
    <property type="molecule type" value="Genomic_DNA"/>
</dbReference>
<sequence length="196" mass="19577">MLNGTSTTARTLVDGEEGYVGPSEALATTGTAISGTGNANFTIEGSVYSGTEDAIGIDGTRGLGTIGVDGNDTLYGRFGDDRLDGGDEADTMNGGAGDDTLRGNVVNDAMNGGGGSDTLIFAAGFGHDTVNGFHAGATGDADVIAISSGLIADYADLLNHTADVGANTVITMDASNTITLLGVHKADLDVSDVSFF</sequence>